<gene>
    <name evidence="6" type="ORF">O0S08_48650</name>
</gene>
<keyword evidence="3" id="KW-0732">Signal</keyword>
<comment type="similarity">
    <text evidence="1">Belongs to the protease inhibitor I39 (alpha-2-macroglobulin) family. Bacterial alpha-2-macroglobulin subfamily.</text>
</comment>
<dbReference type="InterPro" id="IPR041246">
    <property type="entry name" value="Bact_MG10"/>
</dbReference>
<evidence type="ECO:0000256" key="2">
    <source>
        <dbReference type="SAM" id="MobiDB-lite"/>
    </source>
</evidence>
<evidence type="ECO:0000313" key="6">
    <source>
        <dbReference type="EMBL" id="WAS94056.1"/>
    </source>
</evidence>
<dbReference type="InterPro" id="IPR008930">
    <property type="entry name" value="Terpenoid_cyclase/PrenylTrfase"/>
</dbReference>
<dbReference type="CDD" id="cd02891">
    <property type="entry name" value="A2M_like"/>
    <property type="match status" value="1"/>
</dbReference>
<dbReference type="Gene3D" id="2.60.40.3710">
    <property type="match status" value="1"/>
</dbReference>
<evidence type="ECO:0000259" key="5">
    <source>
        <dbReference type="SMART" id="SM01360"/>
    </source>
</evidence>
<feature type="domain" description="Alpha-2-macroglobulin bait region" evidence="4">
    <location>
        <begin position="1022"/>
        <end position="1167"/>
    </location>
</feature>
<accession>A0ABY7H446</accession>
<dbReference type="Pfam" id="PF17973">
    <property type="entry name" value="bMG10"/>
    <property type="match status" value="1"/>
</dbReference>
<protein>
    <submittedName>
        <fullName evidence="6">MG2 domain-containing protein</fullName>
    </submittedName>
</protein>
<keyword evidence="7" id="KW-1185">Reference proteome</keyword>
<feature type="chain" id="PRO_5047116064" evidence="3">
    <location>
        <begin position="23"/>
        <end position="1910"/>
    </location>
</feature>
<proteinExistence type="inferred from homology"/>
<dbReference type="PROSITE" id="PS51257">
    <property type="entry name" value="PROKAR_LIPOPROTEIN"/>
    <property type="match status" value="1"/>
</dbReference>
<feature type="signal peptide" evidence="3">
    <location>
        <begin position="1"/>
        <end position="22"/>
    </location>
</feature>
<dbReference type="Pfam" id="PF07703">
    <property type="entry name" value="A2M_BRD"/>
    <property type="match status" value="1"/>
</dbReference>
<dbReference type="Gene3D" id="2.60.40.1930">
    <property type="match status" value="1"/>
</dbReference>
<dbReference type="RefSeq" id="WP_269036393.1">
    <property type="nucleotide sequence ID" value="NZ_CP114040.1"/>
</dbReference>
<evidence type="ECO:0000256" key="3">
    <source>
        <dbReference type="SAM" id="SignalP"/>
    </source>
</evidence>
<dbReference type="SMART" id="SM01359">
    <property type="entry name" value="A2M_N_2"/>
    <property type="match status" value="1"/>
</dbReference>
<dbReference type="Gene3D" id="2.20.130.20">
    <property type="match status" value="1"/>
</dbReference>
<dbReference type="PANTHER" id="PTHR40094:SF1">
    <property type="entry name" value="UBIQUITIN DOMAIN-CONTAINING PROTEIN"/>
    <property type="match status" value="1"/>
</dbReference>
<dbReference type="EMBL" id="CP114040">
    <property type="protein sequence ID" value="WAS94056.1"/>
    <property type="molecule type" value="Genomic_DNA"/>
</dbReference>
<dbReference type="SMART" id="SM01419">
    <property type="entry name" value="Thiol-ester_cl"/>
    <property type="match status" value="1"/>
</dbReference>
<dbReference type="InterPro" id="IPR047565">
    <property type="entry name" value="Alpha-macroglob_thiol-ester_cl"/>
</dbReference>
<dbReference type="SMART" id="SM01360">
    <property type="entry name" value="A2M"/>
    <property type="match status" value="1"/>
</dbReference>
<dbReference type="InterPro" id="IPR002890">
    <property type="entry name" value="MG2"/>
</dbReference>
<evidence type="ECO:0000259" key="4">
    <source>
        <dbReference type="SMART" id="SM01359"/>
    </source>
</evidence>
<reference evidence="6" key="1">
    <citation type="submission" date="2022-11" db="EMBL/GenBank/DDBJ databases">
        <title>Minimal conservation of predation-associated metabolite biosynthetic gene clusters underscores biosynthetic potential of Myxococcota including descriptions for ten novel species: Archangium lansinium sp. nov., Myxococcus landrumus sp. nov., Nannocystis bai.</title>
        <authorList>
            <person name="Ahearne A."/>
            <person name="Stevens C."/>
            <person name="Dowd S."/>
        </authorList>
    </citation>
    <scope>NUCLEOTIDE SEQUENCE</scope>
    <source>
        <strain evidence="6">Fl3</strain>
    </source>
</reference>
<name>A0ABY7H446_9BACT</name>
<dbReference type="PANTHER" id="PTHR40094">
    <property type="entry name" value="ALPHA-2-MACROGLOBULIN HOMOLOG"/>
    <property type="match status" value="1"/>
</dbReference>
<dbReference type="Pfam" id="PF01835">
    <property type="entry name" value="MG2"/>
    <property type="match status" value="1"/>
</dbReference>
<dbReference type="InterPro" id="IPR051802">
    <property type="entry name" value="YfhM-like"/>
</dbReference>
<dbReference type="Gene3D" id="1.50.10.20">
    <property type="match status" value="1"/>
</dbReference>
<feature type="domain" description="Alpha-2-macroglobulin" evidence="5">
    <location>
        <begin position="1225"/>
        <end position="1315"/>
    </location>
</feature>
<dbReference type="InterPro" id="IPR011625">
    <property type="entry name" value="A2M_N_BRD"/>
</dbReference>
<dbReference type="Pfam" id="PF00207">
    <property type="entry name" value="A2M"/>
    <property type="match status" value="1"/>
</dbReference>
<dbReference type="InterPro" id="IPR001599">
    <property type="entry name" value="Macroglobln_a2"/>
</dbReference>
<organism evidence="6 7">
    <name type="scientific">Nannocystis punicea</name>
    <dbReference type="NCBI Taxonomy" id="2995304"/>
    <lineage>
        <taxon>Bacteria</taxon>
        <taxon>Pseudomonadati</taxon>
        <taxon>Myxococcota</taxon>
        <taxon>Polyangia</taxon>
        <taxon>Nannocystales</taxon>
        <taxon>Nannocystaceae</taxon>
        <taxon>Nannocystis</taxon>
    </lineage>
</organism>
<sequence>MQHPRGPRLRLLPLSPALLALAACQPVHKPAAETGASDEQQQPAGDSLARTIPDKAGVPLVFPPPPTDRKPRPELDIAGEDVGSDQLLTVNWPPLEDGKFEVEGQVVRLRFNRAVKLPGKIVKDKPIAATAGTLTIDPPVAGKVVWTHNRSLEFRAAKPLDPATIYTIAVQGVTTEDGGAMEPWKASFTAEPRIEVAGKTITYLPTPGEYGLVNVYPQWGGRVPTDASFFLVFDQPVNLKKVEELVDLAYDTGGKIPFTLAHLKGSRFEGYTVNPRQIVEVKPTAPMTEEAAIAFKARGHKGDDFAKNYEVAGPLELVRASCGYAWDRSVCDWDNPRLRTDGREVALEFTNRLDIDQDTLRNQVRITPGVDTYSVWVNDTWESNGRVVVSGNFLPSQTYRIALPALKDIYGNSVPPTAITVETTPLAASVSMPEGVLILDGAASRGFTVTSRNVARGEVTAWEIADDAGALVRAREQLDRRTPPEGAPTTTIAFQPAAKADEFVTTEVDLLSRLKPGKNYLLSVNLLDPVAGAHPVQYPAWMSASRQPLALVTPGDDQALAVHTHVLPEVTLVHVARLATGQPVSGASFALNGEAVAGRTTDANGFAVLPIGLDRAGSTAVRVEDGAAALTVQLKNPSRENRLFPHFSAESAPQLGDRRGMVITDRGIYRPGAVVHIKASVRQRIGDDIAPLAGKPVVVKVIGPTEEELATFPLITDDMGSVAADYSVPAEARLGRHLIVVTEASSDKRLDEAVVQVAEFEPPRFTVDVDAREAKGVLSATVLGKYLFGAAMDKAQVEWTVTREPAALPSGTLVDAGLVFTEQGDEWWEEEDGDDDWSRAGSGQLGADGTLKVTQKLDLSGTIGPQAFTLEADVADTSYRHIAGRGTVVVHPADRYAGLKIDKPWSDVGAPVQVQLGVVDREGKSVVGVPVTARMFEVDWTYSKKPMKGGGYDYQWQRTTKEVGRCTATSTSVPASCDLVPPDSGSYEVRAEVDGRAGGMTDLWAWGRGGDQPVVPSKGRTIELTPDKARYAPGETAKLLVRSPFPSATAIFTVEQGGLLKQEVRRLDEAAALFEVPITASHAPYIHATVTLLPIGSGDERTDWKIGVLRIPVTFDDVRLKASVTSDKETYEPREEVAITVAVDHQGKPVAGAEVALAVVDEGVLRMTNFHAEDPAAALRPGQPLTFEVSDSRDLLAALLKHSHAAGDGDAGASVTNTRKNFVQTAFWKPDLRTDAAGKATVKFTLPDNLTRFRMMAVVIDKQGKGAAVEDDFTVRRPVMMIPVVPRFAATGDSFEAAAMVHNNTDLPLAATVAMNDATQAVTVPPQGHQRVGFPLTAAVAGELKLNFNVRDGSNAVRDAVESTIPVDVPGLAERPHLDGAFVGAQEIALEIPAGILIGRGDKDYIKVLAGQHLWPELGARLQYLLDYPHGCVEQTTSSTLPLLAARDILPRIGVGGMSREELDKRIQVGLKRLASMRTASGGLGYWPGDSVPNVYGTAYGVRALVAAKQAGLSLPDGLLEGVTEYLEQMLLSDGTEAEVQAAIAHTLSEVGALPESAADPLFDRKQHMGVFGLASLAIALNSLKGQEDRVKQLLDEVEASYEHDGKLSKEPGYRDFYYFGSSTRTMAQTVIALGRLRPSSVLKAKLTQRLAESTDRYTTQATAYSLMAIAEQLKNQPADGAGVTASVDGIALAAAAELGGGALEFRVPVADLRGKKAILKLASDSTAAIAFMVEGAWKRPLDDARGLVATSAKEGPDIYRAITDARGGPIDLTTVKPGQVLRVALLADLPVGELDGNQMNYLAVTDRLPAGFEAIQPDLWTVARAPELTDEHPFYEQLRWGGSDASYVELRDDRVLVYFDRVWGERVVATYLVRASTPGTFVLPPASAEFMYVGGSHGYSTAGKVEIKP</sequence>
<dbReference type="SUPFAM" id="SSF48239">
    <property type="entry name" value="Terpenoid cyclases/Protein prenyltransferases"/>
    <property type="match status" value="1"/>
</dbReference>
<evidence type="ECO:0000313" key="7">
    <source>
        <dbReference type="Proteomes" id="UP001164459"/>
    </source>
</evidence>
<evidence type="ECO:0000256" key="1">
    <source>
        <dbReference type="ARBA" id="ARBA00010556"/>
    </source>
</evidence>
<dbReference type="Proteomes" id="UP001164459">
    <property type="component" value="Chromosome"/>
</dbReference>
<feature type="region of interest" description="Disordered" evidence="2">
    <location>
        <begin position="30"/>
        <end position="72"/>
    </location>
</feature>